<keyword evidence="2" id="KW-0677">Repeat</keyword>
<dbReference type="GO" id="GO:1990234">
    <property type="term" value="C:transferase complex"/>
    <property type="evidence" value="ECO:0007669"/>
    <property type="project" value="UniProtKB-ARBA"/>
</dbReference>
<evidence type="ECO:0000256" key="3">
    <source>
        <dbReference type="ARBA" id="ARBA00023054"/>
    </source>
</evidence>
<feature type="repeat" description="WD" evidence="7">
    <location>
        <begin position="1"/>
        <end position="32"/>
    </location>
</feature>
<comment type="similarity">
    <text evidence="4">Belongs to the WD repeat MDV1/CAF4 family.</text>
</comment>
<comment type="caution">
    <text evidence="8">The sequence shown here is derived from an EMBL/GenBank/DDBJ whole genome shotgun (WGS) entry which is preliminary data.</text>
</comment>
<evidence type="ECO:0000256" key="1">
    <source>
        <dbReference type="ARBA" id="ARBA00022574"/>
    </source>
</evidence>
<evidence type="ECO:0000256" key="5">
    <source>
        <dbReference type="ARBA" id="ARBA00039789"/>
    </source>
</evidence>
<dbReference type="PANTHER" id="PTHR22847:SF637">
    <property type="entry name" value="WD REPEAT DOMAIN 5B"/>
    <property type="match status" value="1"/>
</dbReference>
<feature type="repeat" description="WD" evidence="7">
    <location>
        <begin position="192"/>
        <end position="217"/>
    </location>
</feature>
<reference evidence="8" key="1">
    <citation type="journal article" date="2023" name="Mol. Phylogenet. Evol.">
        <title>Genome-scale phylogeny and comparative genomics of the fungal order Sordariales.</title>
        <authorList>
            <person name="Hensen N."/>
            <person name="Bonometti L."/>
            <person name="Westerberg I."/>
            <person name="Brannstrom I.O."/>
            <person name="Guillou S."/>
            <person name="Cros-Aarteil S."/>
            <person name="Calhoun S."/>
            <person name="Haridas S."/>
            <person name="Kuo A."/>
            <person name="Mondo S."/>
            <person name="Pangilinan J."/>
            <person name="Riley R."/>
            <person name="LaButti K."/>
            <person name="Andreopoulos B."/>
            <person name="Lipzen A."/>
            <person name="Chen C."/>
            <person name="Yan M."/>
            <person name="Daum C."/>
            <person name="Ng V."/>
            <person name="Clum A."/>
            <person name="Steindorff A."/>
            <person name="Ohm R.A."/>
            <person name="Martin F."/>
            <person name="Silar P."/>
            <person name="Natvig D.O."/>
            <person name="Lalanne C."/>
            <person name="Gautier V."/>
            <person name="Ament-Velasquez S.L."/>
            <person name="Kruys A."/>
            <person name="Hutchinson M.I."/>
            <person name="Powell A.J."/>
            <person name="Barry K."/>
            <person name="Miller A.N."/>
            <person name="Grigoriev I.V."/>
            <person name="Debuchy R."/>
            <person name="Gladieux P."/>
            <person name="Hiltunen Thoren M."/>
            <person name="Johannesson H."/>
        </authorList>
    </citation>
    <scope>NUCLEOTIDE SEQUENCE</scope>
    <source>
        <strain evidence="8">CBS 508.74</strain>
    </source>
</reference>
<sequence length="250" mass="28416">MDHCDSVKPVAFSQNSRILAARSQYGYIELWDTITWERHKKLEPPYVTYAVAFSSDSKLLMLVLGPRRSESAPYTIELRDTATWELRRTIDDLHGDSEALFASFSPSTKLLGLALSSRLRPGPRSSSLVRVYDTDTWQWQEIDLRDQSLTVVDSCAFSHDSKILALRLSDNTLRFWDTFTWKPLEMLVGLRVTCVSFSSSDLLALGSNDRTIQVWDIGPAIGTEIRARSKLGKAKKGTSWKPMIHFFRGH</sequence>
<evidence type="ECO:0000256" key="6">
    <source>
        <dbReference type="ARBA" id="ARBA00043913"/>
    </source>
</evidence>
<dbReference type="PROSITE" id="PS00678">
    <property type="entry name" value="WD_REPEATS_1"/>
    <property type="match status" value="1"/>
</dbReference>
<comment type="function">
    <text evidence="6">Involved in mitochondrial fission. Acts as an adapter protein required to form mitochondrial fission complexes. Formation of these complexes is required to promote constriction and fission of the mitochondrial compartment at a late step in mitochondrial division.</text>
</comment>
<gene>
    <name evidence="8" type="ORF">N656DRAFT_288688</name>
</gene>
<dbReference type="AlphaFoldDB" id="A0AAN6QHF5"/>
<protein>
    <recommendedName>
        <fullName evidence="5">Mitochondrial division protein 1</fullName>
    </recommendedName>
</protein>
<dbReference type="Pfam" id="PF00400">
    <property type="entry name" value="WD40"/>
    <property type="match status" value="2"/>
</dbReference>
<evidence type="ECO:0000313" key="9">
    <source>
        <dbReference type="Proteomes" id="UP001302812"/>
    </source>
</evidence>
<dbReference type="InterPro" id="IPR019775">
    <property type="entry name" value="WD40_repeat_CS"/>
</dbReference>
<keyword evidence="3" id="KW-0175">Coiled coil</keyword>
<dbReference type="InterPro" id="IPR001680">
    <property type="entry name" value="WD40_rpt"/>
</dbReference>
<name>A0AAN6QHF5_9PEZI</name>
<evidence type="ECO:0000313" key="8">
    <source>
        <dbReference type="EMBL" id="KAK4110303.1"/>
    </source>
</evidence>
<evidence type="ECO:0000256" key="4">
    <source>
        <dbReference type="ARBA" id="ARBA00038415"/>
    </source>
</evidence>
<dbReference type="SMART" id="SM00320">
    <property type="entry name" value="WD40"/>
    <property type="match status" value="2"/>
</dbReference>
<accession>A0AAN6QHF5</accession>
<dbReference type="InterPro" id="IPR015943">
    <property type="entry name" value="WD40/YVTN_repeat-like_dom_sf"/>
</dbReference>
<dbReference type="RefSeq" id="XP_064667873.1">
    <property type="nucleotide sequence ID" value="XM_064809136.1"/>
</dbReference>
<dbReference type="Proteomes" id="UP001302812">
    <property type="component" value="Unassembled WGS sequence"/>
</dbReference>
<dbReference type="EMBL" id="MU853351">
    <property type="protein sequence ID" value="KAK4110303.1"/>
    <property type="molecule type" value="Genomic_DNA"/>
</dbReference>
<dbReference type="SUPFAM" id="SSF50978">
    <property type="entry name" value="WD40 repeat-like"/>
    <property type="match status" value="1"/>
</dbReference>
<evidence type="ECO:0000256" key="2">
    <source>
        <dbReference type="ARBA" id="ARBA00022737"/>
    </source>
</evidence>
<dbReference type="PROSITE" id="PS50082">
    <property type="entry name" value="WD_REPEATS_2"/>
    <property type="match status" value="2"/>
</dbReference>
<dbReference type="GeneID" id="89933259"/>
<dbReference type="InterPro" id="IPR036322">
    <property type="entry name" value="WD40_repeat_dom_sf"/>
</dbReference>
<dbReference type="PANTHER" id="PTHR22847">
    <property type="entry name" value="WD40 REPEAT PROTEIN"/>
    <property type="match status" value="1"/>
</dbReference>
<keyword evidence="1 7" id="KW-0853">WD repeat</keyword>
<evidence type="ECO:0000256" key="7">
    <source>
        <dbReference type="PROSITE-ProRule" id="PRU00221"/>
    </source>
</evidence>
<reference evidence="8" key="2">
    <citation type="submission" date="2023-05" db="EMBL/GenBank/DDBJ databases">
        <authorList>
            <consortium name="Lawrence Berkeley National Laboratory"/>
            <person name="Steindorff A."/>
            <person name="Hensen N."/>
            <person name="Bonometti L."/>
            <person name="Westerberg I."/>
            <person name="Brannstrom I.O."/>
            <person name="Guillou S."/>
            <person name="Cros-Aarteil S."/>
            <person name="Calhoun S."/>
            <person name="Haridas S."/>
            <person name="Kuo A."/>
            <person name="Mondo S."/>
            <person name="Pangilinan J."/>
            <person name="Riley R."/>
            <person name="Labutti K."/>
            <person name="Andreopoulos B."/>
            <person name="Lipzen A."/>
            <person name="Chen C."/>
            <person name="Yanf M."/>
            <person name="Daum C."/>
            <person name="Ng V."/>
            <person name="Clum A."/>
            <person name="Ohm R."/>
            <person name="Martin F."/>
            <person name="Silar P."/>
            <person name="Natvig D."/>
            <person name="Lalanne C."/>
            <person name="Gautier V."/>
            <person name="Ament-Velasquez S.L."/>
            <person name="Kruys A."/>
            <person name="Hutchinson M.I."/>
            <person name="Powell A.J."/>
            <person name="Barry K."/>
            <person name="Miller A.N."/>
            <person name="Grigoriev I.V."/>
            <person name="Debuchy R."/>
            <person name="Gladieux P."/>
            <person name="Thoren M.H."/>
            <person name="Johannesson H."/>
        </authorList>
    </citation>
    <scope>NUCLEOTIDE SEQUENCE</scope>
    <source>
        <strain evidence="8">CBS 508.74</strain>
    </source>
</reference>
<dbReference type="Gene3D" id="2.130.10.10">
    <property type="entry name" value="YVTN repeat-like/Quinoprotein amine dehydrogenase"/>
    <property type="match status" value="2"/>
</dbReference>
<keyword evidence="9" id="KW-1185">Reference proteome</keyword>
<organism evidence="8 9">
    <name type="scientific">Canariomyces notabilis</name>
    <dbReference type="NCBI Taxonomy" id="2074819"/>
    <lineage>
        <taxon>Eukaryota</taxon>
        <taxon>Fungi</taxon>
        <taxon>Dikarya</taxon>
        <taxon>Ascomycota</taxon>
        <taxon>Pezizomycotina</taxon>
        <taxon>Sordariomycetes</taxon>
        <taxon>Sordariomycetidae</taxon>
        <taxon>Sordariales</taxon>
        <taxon>Chaetomiaceae</taxon>
        <taxon>Canariomyces</taxon>
    </lineage>
</organism>
<proteinExistence type="inferred from homology"/>